<comment type="subcellular location">
    <subcellularLocation>
        <location evidence="1 10">Secreted</location>
        <location evidence="1 10">Extracellular space</location>
        <location evidence="1 10">Extracellular matrix</location>
    </subcellularLocation>
</comment>
<comment type="similarity">
    <text evidence="2 10">Belongs to the Wnt family.</text>
</comment>
<evidence type="ECO:0000256" key="6">
    <source>
        <dbReference type="ARBA" id="ARBA00022687"/>
    </source>
</evidence>
<evidence type="ECO:0000256" key="1">
    <source>
        <dbReference type="ARBA" id="ARBA00004498"/>
    </source>
</evidence>
<evidence type="ECO:0000313" key="12">
    <source>
        <dbReference type="Proteomes" id="UP000677054"/>
    </source>
</evidence>
<dbReference type="GO" id="GO:0005109">
    <property type="term" value="F:frizzled binding"/>
    <property type="evidence" value="ECO:0007669"/>
    <property type="project" value="TreeGrafter"/>
</dbReference>
<evidence type="ECO:0000313" key="11">
    <source>
        <dbReference type="EMBL" id="CAD7246324.1"/>
    </source>
</evidence>
<name>A0A7R9A2Z2_9CRUS</name>
<evidence type="ECO:0000256" key="9">
    <source>
        <dbReference type="ARBA" id="ARBA00023288"/>
    </source>
</evidence>
<evidence type="ECO:0000256" key="10">
    <source>
        <dbReference type="RuleBase" id="RU003500"/>
    </source>
</evidence>
<dbReference type="OrthoDB" id="5945655at2759"/>
<dbReference type="GO" id="GO:0060070">
    <property type="term" value="P:canonical Wnt signaling pathway"/>
    <property type="evidence" value="ECO:0007669"/>
    <property type="project" value="TreeGrafter"/>
</dbReference>
<gene>
    <name evidence="11" type="ORF">DSTB1V02_LOCUS6175</name>
</gene>
<keyword evidence="7" id="KW-1015">Disulfide bond</keyword>
<dbReference type="PANTHER" id="PTHR12027:SF101">
    <property type="entry name" value="PROTEIN WNT-4"/>
    <property type="match status" value="1"/>
</dbReference>
<protein>
    <recommendedName>
        <fullName evidence="10">Protein Wnt</fullName>
    </recommendedName>
</protein>
<evidence type="ECO:0000256" key="2">
    <source>
        <dbReference type="ARBA" id="ARBA00005683"/>
    </source>
</evidence>
<keyword evidence="6 10" id="KW-0879">Wnt signaling pathway</keyword>
<dbReference type="GO" id="GO:0005615">
    <property type="term" value="C:extracellular space"/>
    <property type="evidence" value="ECO:0007669"/>
    <property type="project" value="TreeGrafter"/>
</dbReference>
<organism evidence="11">
    <name type="scientific">Darwinula stevensoni</name>
    <dbReference type="NCBI Taxonomy" id="69355"/>
    <lineage>
        <taxon>Eukaryota</taxon>
        <taxon>Metazoa</taxon>
        <taxon>Ecdysozoa</taxon>
        <taxon>Arthropoda</taxon>
        <taxon>Crustacea</taxon>
        <taxon>Oligostraca</taxon>
        <taxon>Ostracoda</taxon>
        <taxon>Podocopa</taxon>
        <taxon>Podocopida</taxon>
        <taxon>Darwinulocopina</taxon>
        <taxon>Darwinuloidea</taxon>
        <taxon>Darwinulidae</taxon>
        <taxon>Darwinula</taxon>
    </lineage>
</organism>
<dbReference type="Pfam" id="PF00110">
    <property type="entry name" value="wnt"/>
    <property type="match status" value="1"/>
</dbReference>
<dbReference type="GO" id="GO:0045165">
    <property type="term" value="P:cell fate commitment"/>
    <property type="evidence" value="ECO:0007669"/>
    <property type="project" value="TreeGrafter"/>
</dbReference>
<evidence type="ECO:0000256" key="3">
    <source>
        <dbReference type="ARBA" id="ARBA00022473"/>
    </source>
</evidence>
<keyword evidence="4" id="KW-0964">Secreted</keyword>
<dbReference type="EMBL" id="CAJPEV010001101">
    <property type="protein sequence ID" value="CAG0890731.1"/>
    <property type="molecule type" value="Genomic_DNA"/>
</dbReference>
<keyword evidence="5" id="KW-0272">Extracellular matrix</keyword>
<evidence type="ECO:0000256" key="5">
    <source>
        <dbReference type="ARBA" id="ARBA00022530"/>
    </source>
</evidence>
<sequence length="269" mass="29753">MRSRDTDFRTTGGYFLTVAGDKVSDAFKSHRIATAVSTRISPVRPGRRLARIAIRDAVCRNGDLEAASLVGGVGDELATSRRSTVPIVPSAVLPALSRVASTGPSLGLRDPSICGKLGEALVKRQKNFCLHYPNFMESVIFGAIAAIDECQFQFRSRRWNCSTLEDSALMAGVDPEDILERDADSSSASTSVHVLNGKRRSRESVFEGILPIGFFPSPSVAKKAIRRVSRLYHRREYRVERGDSDDERRNDPTIPTTSRVIRIRDSERE</sequence>
<keyword evidence="12" id="KW-1185">Reference proteome</keyword>
<dbReference type="InterPro" id="IPR005817">
    <property type="entry name" value="Wnt"/>
</dbReference>
<accession>A0A7R9A2Z2</accession>
<dbReference type="GO" id="GO:0005125">
    <property type="term" value="F:cytokine activity"/>
    <property type="evidence" value="ECO:0007669"/>
    <property type="project" value="TreeGrafter"/>
</dbReference>
<evidence type="ECO:0000256" key="7">
    <source>
        <dbReference type="ARBA" id="ARBA00023157"/>
    </source>
</evidence>
<comment type="function">
    <text evidence="10">Ligand for members of the frizzled family of seven transmembrane receptors.</text>
</comment>
<dbReference type="Proteomes" id="UP000677054">
    <property type="component" value="Unassembled WGS sequence"/>
</dbReference>
<reference evidence="11" key="1">
    <citation type="submission" date="2020-11" db="EMBL/GenBank/DDBJ databases">
        <authorList>
            <person name="Tran Van P."/>
        </authorList>
    </citation>
    <scope>NUCLEOTIDE SEQUENCE</scope>
</reference>
<dbReference type="EMBL" id="LR900618">
    <property type="protein sequence ID" value="CAD7246324.1"/>
    <property type="molecule type" value="Genomic_DNA"/>
</dbReference>
<proteinExistence type="inferred from homology"/>
<keyword evidence="9" id="KW-0449">Lipoprotein</keyword>
<evidence type="ECO:0000256" key="8">
    <source>
        <dbReference type="ARBA" id="ARBA00023180"/>
    </source>
</evidence>
<dbReference type="PANTHER" id="PTHR12027">
    <property type="entry name" value="WNT RELATED"/>
    <property type="match status" value="1"/>
</dbReference>
<evidence type="ECO:0000256" key="4">
    <source>
        <dbReference type="ARBA" id="ARBA00022525"/>
    </source>
</evidence>
<keyword evidence="3 10" id="KW-0217">Developmental protein</keyword>
<keyword evidence="8" id="KW-0325">Glycoprotein</keyword>
<dbReference type="SMART" id="SM00097">
    <property type="entry name" value="WNT1"/>
    <property type="match status" value="1"/>
</dbReference>
<dbReference type="AlphaFoldDB" id="A0A7R9A2Z2"/>
<dbReference type="GO" id="GO:0030182">
    <property type="term" value="P:neuron differentiation"/>
    <property type="evidence" value="ECO:0007669"/>
    <property type="project" value="TreeGrafter"/>
</dbReference>